<organism evidence="2 4">
    <name type="scientific">Chitinophaga sancti</name>
    <dbReference type="NCBI Taxonomy" id="1004"/>
    <lineage>
        <taxon>Bacteria</taxon>
        <taxon>Pseudomonadati</taxon>
        <taxon>Bacteroidota</taxon>
        <taxon>Chitinophagia</taxon>
        <taxon>Chitinophagales</taxon>
        <taxon>Chitinophagaceae</taxon>
        <taxon>Chitinophaga</taxon>
    </lineage>
</organism>
<evidence type="ECO:0000313" key="4">
    <source>
        <dbReference type="Proteomes" id="UP000183788"/>
    </source>
</evidence>
<dbReference type="RefSeq" id="WP_143150790.1">
    <property type="nucleotide sequence ID" value="NZ_CP139972.1"/>
</dbReference>
<evidence type="ECO:0000313" key="3">
    <source>
        <dbReference type="EMBL" id="WQG87074.1"/>
    </source>
</evidence>
<dbReference type="InterPro" id="IPR015943">
    <property type="entry name" value="WD40/YVTN_repeat-like_dom_sf"/>
</dbReference>
<dbReference type="Proteomes" id="UP001326715">
    <property type="component" value="Chromosome"/>
</dbReference>
<name>A0A1K1RK89_9BACT</name>
<dbReference type="AlphaFoldDB" id="A0A1K1RK89"/>
<reference evidence="3 5" key="2">
    <citation type="submission" date="2023-11" db="EMBL/GenBank/DDBJ databases">
        <title>MicrobeMod: A computational toolkit for identifying prokaryotic methylation and restriction-modification with nanopore sequencing.</title>
        <authorList>
            <person name="Crits-Christoph A."/>
            <person name="Kang S.C."/>
            <person name="Lee H."/>
            <person name="Ostrov N."/>
        </authorList>
    </citation>
    <scope>NUCLEOTIDE SEQUENCE [LARGE SCALE GENOMIC DNA]</scope>
    <source>
        <strain evidence="3 5">ATCC 23090</strain>
    </source>
</reference>
<dbReference type="Gene3D" id="2.130.10.10">
    <property type="entry name" value="YVTN repeat-like/Quinoprotein amine dehydrogenase"/>
    <property type="match status" value="1"/>
</dbReference>
<dbReference type="EMBL" id="CP140154">
    <property type="protein sequence ID" value="WQG87074.1"/>
    <property type="molecule type" value="Genomic_DNA"/>
</dbReference>
<protein>
    <recommendedName>
        <fullName evidence="6">Photosynthesis system II assembly factor Ycf48/Hcf136-like domain-containing protein</fullName>
    </recommendedName>
</protein>
<proteinExistence type="predicted"/>
<evidence type="ECO:0000256" key="1">
    <source>
        <dbReference type="SAM" id="SignalP"/>
    </source>
</evidence>
<reference evidence="2 4" key="1">
    <citation type="submission" date="2016-11" db="EMBL/GenBank/DDBJ databases">
        <authorList>
            <person name="Jaros S."/>
            <person name="Januszkiewicz K."/>
            <person name="Wedrychowicz H."/>
        </authorList>
    </citation>
    <scope>NUCLEOTIDE SEQUENCE [LARGE SCALE GENOMIC DNA]</scope>
    <source>
        <strain evidence="2 4">DSM 784</strain>
    </source>
</reference>
<sequence length="643" mass="73371">MKRLILASLILVGISSRLASQTIPLHFQSYSQQLYVMPGEQFVICTKAGEVAMADSLNGLWHFSQIEPTSTFSSTLENAIFFNRDTGFVSGFIANDGKYNIIYHTKNAGKSWSKVDFRTSGWADCAWNLPNGEAWMTIAGKGVAYSKDYGFTWKTLPVYDAQQRYQTIFFNQKHEGIIGSVWNTIAYTDDNCNTWKKIPSPLDQQAYNKTDKASRPEINKVCIYKDLLLVSEEGMIFYTKKDSISWKYLPGYISFSTDETNTALYLINASNQVVKTDERFQPLLTTPFKERASDLFTRNGQLFLLTDGSILKSDTNGELKKYPMQMAVTKDVQPSQIYSTYGDEIYGSKGNMIYKQKKGKWEYAFTLPFPVTSSEDFSINKNTLVYATTDSIYYYDITKQTTTVTTTKNLLNDFLQHQVTSVIFSTGSQGCFHSYADHLVYELADDLFVLSDNDSWGGKHENKLRAEKEELSREKVVQFAKEVCLHYSRQPVITDMGFSRADYMKCKEDIKNYQQEGNKSTSGFYFARNNLDFDKLIATVDSVKNIDSVTLNNGLLHLNHMFSTTSNWISVLLKNENGMILETTCYYYEANAFYIPWIIKINGGQEVSTSPIIAEFFQYGCPSLLQQRDKVPVLHELVKSLYR</sequence>
<dbReference type="Proteomes" id="UP000183788">
    <property type="component" value="Unassembled WGS sequence"/>
</dbReference>
<dbReference type="STRING" id="1004.SAMN05661012_03961"/>
<evidence type="ECO:0000313" key="2">
    <source>
        <dbReference type="EMBL" id="SFW72583.1"/>
    </source>
</evidence>
<gene>
    <name evidence="2" type="ORF">SAMN05661012_03961</name>
    <name evidence="3" type="ORF">SR876_19330</name>
</gene>
<evidence type="ECO:0000313" key="5">
    <source>
        <dbReference type="Proteomes" id="UP001326715"/>
    </source>
</evidence>
<keyword evidence="1" id="KW-0732">Signal</keyword>
<keyword evidence="5" id="KW-1185">Reference proteome</keyword>
<dbReference type="OrthoDB" id="9764804at2"/>
<feature type="chain" id="PRO_5013312619" description="Photosynthesis system II assembly factor Ycf48/Hcf136-like domain-containing protein" evidence="1">
    <location>
        <begin position="20"/>
        <end position="643"/>
    </location>
</feature>
<feature type="signal peptide" evidence="1">
    <location>
        <begin position="1"/>
        <end position="19"/>
    </location>
</feature>
<accession>A0A1K1RK89</accession>
<dbReference type="SUPFAM" id="SSF110296">
    <property type="entry name" value="Oligoxyloglucan reducing end-specific cellobiohydrolase"/>
    <property type="match status" value="1"/>
</dbReference>
<dbReference type="EMBL" id="FPIZ01000012">
    <property type="protein sequence ID" value="SFW72583.1"/>
    <property type="molecule type" value="Genomic_DNA"/>
</dbReference>
<evidence type="ECO:0008006" key="6">
    <source>
        <dbReference type="Google" id="ProtNLM"/>
    </source>
</evidence>